<comment type="caution">
    <text evidence="1">The sequence shown here is derived from an EMBL/GenBank/DDBJ whole genome shotgun (WGS) entry which is preliminary data.</text>
</comment>
<dbReference type="PANTHER" id="PTHR23026:SF123">
    <property type="entry name" value="NAD(P)H NITROREDUCTASE RV3131-RELATED"/>
    <property type="match status" value="1"/>
</dbReference>
<organism evidence="1 2">
    <name type="scientific">Microlunatus ginsengisoli</name>
    <dbReference type="NCBI Taxonomy" id="363863"/>
    <lineage>
        <taxon>Bacteria</taxon>
        <taxon>Bacillati</taxon>
        <taxon>Actinomycetota</taxon>
        <taxon>Actinomycetes</taxon>
        <taxon>Propionibacteriales</taxon>
        <taxon>Propionibacteriaceae</taxon>
        <taxon>Microlunatus</taxon>
    </lineage>
</organism>
<keyword evidence="2" id="KW-1185">Reference proteome</keyword>
<name>A0ABP7A4W1_9ACTN</name>
<dbReference type="InterPro" id="IPR050627">
    <property type="entry name" value="Nitroreductase/BluB"/>
</dbReference>
<dbReference type="InterPro" id="IPR000415">
    <property type="entry name" value="Nitroreductase-like"/>
</dbReference>
<dbReference type="Gene3D" id="3.40.109.10">
    <property type="entry name" value="NADH Oxidase"/>
    <property type="match status" value="1"/>
</dbReference>
<protein>
    <submittedName>
        <fullName evidence="1">NAD(P)H nitroreductase</fullName>
    </submittedName>
</protein>
<evidence type="ECO:0000313" key="1">
    <source>
        <dbReference type="EMBL" id="GAA3625021.1"/>
    </source>
</evidence>
<dbReference type="Proteomes" id="UP001501490">
    <property type="component" value="Unassembled WGS sequence"/>
</dbReference>
<gene>
    <name evidence="1" type="ORF">GCM10022236_29160</name>
</gene>
<dbReference type="SUPFAM" id="SSF55469">
    <property type="entry name" value="FMN-dependent nitroreductase-like"/>
    <property type="match status" value="2"/>
</dbReference>
<evidence type="ECO:0000313" key="2">
    <source>
        <dbReference type="Proteomes" id="UP001501490"/>
    </source>
</evidence>
<accession>A0ABP7A4W1</accession>
<dbReference type="NCBIfam" id="NF047509">
    <property type="entry name" value="Rv3131_FMN_oxido"/>
    <property type="match status" value="1"/>
</dbReference>
<proteinExistence type="predicted"/>
<reference evidence="2" key="1">
    <citation type="journal article" date="2019" name="Int. J. Syst. Evol. Microbiol.">
        <title>The Global Catalogue of Microorganisms (GCM) 10K type strain sequencing project: providing services to taxonomists for standard genome sequencing and annotation.</title>
        <authorList>
            <consortium name="The Broad Institute Genomics Platform"/>
            <consortium name="The Broad Institute Genome Sequencing Center for Infectious Disease"/>
            <person name="Wu L."/>
            <person name="Ma J."/>
        </authorList>
    </citation>
    <scope>NUCLEOTIDE SEQUENCE [LARGE SCALE GENOMIC DNA]</scope>
    <source>
        <strain evidence="2">JCM 16929</strain>
    </source>
</reference>
<sequence length="321" mass="34635">MITMNALSESVRNAVELAGRAPSVHNTQPWRFALSGDAIDLYADEQCWLRVADPDQRDLVVSCGAALHHLRVALAAAGIGAQVRRLPDPARPDLLASVVLEGGVDRVDATLVEQIPRRRSDRRAFRNWPLPDAFRQQLFDRAAEQGVLLLHVDDAERRALLAGAFATAAAVQTSRPEYVEELAAWTDHIDSHGIPAENLVRPAPPSVVAARDFGVPRETVNNIEPEQAMLVVLGTASDDRLSRLRAGEAASAVLLEATRQGLASCPLSQVLEVEQSRAVVAADVLGGSLCPQLLLRIGWAPETPLPATPRRPVSETIVGRS</sequence>
<dbReference type="PANTHER" id="PTHR23026">
    <property type="entry name" value="NADPH NITROREDUCTASE"/>
    <property type="match status" value="1"/>
</dbReference>
<dbReference type="EMBL" id="BAABAB010000021">
    <property type="protein sequence ID" value="GAA3625021.1"/>
    <property type="molecule type" value="Genomic_DNA"/>
</dbReference>